<organism evidence="4 5">
    <name type="scientific">Stigmatella aurantiaca</name>
    <dbReference type="NCBI Taxonomy" id="41"/>
    <lineage>
        <taxon>Bacteria</taxon>
        <taxon>Pseudomonadati</taxon>
        <taxon>Myxococcota</taxon>
        <taxon>Myxococcia</taxon>
        <taxon>Myxococcales</taxon>
        <taxon>Cystobacterineae</taxon>
        <taxon>Archangiaceae</taxon>
        <taxon>Stigmatella</taxon>
    </lineage>
</organism>
<feature type="region of interest" description="Disordered" evidence="1">
    <location>
        <begin position="22"/>
        <end position="47"/>
    </location>
</feature>
<keyword evidence="5" id="KW-1185">Reference proteome</keyword>
<dbReference type="Gene3D" id="2.120.10.30">
    <property type="entry name" value="TolB, C-terminal domain"/>
    <property type="match status" value="1"/>
</dbReference>
<reference evidence="5" key="1">
    <citation type="submission" date="2016-10" db="EMBL/GenBank/DDBJ databases">
        <authorList>
            <person name="Varghese N."/>
            <person name="Submissions S."/>
        </authorList>
    </citation>
    <scope>NUCLEOTIDE SEQUENCE [LARGE SCALE GENOMIC DNA]</scope>
    <source>
        <strain evidence="5">DSM 17044</strain>
    </source>
</reference>
<feature type="signal peptide" evidence="2">
    <location>
        <begin position="1"/>
        <end position="22"/>
    </location>
</feature>
<dbReference type="InterPro" id="IPR011042">
    <property type="entry name" value="6-blade_b-propeller_TolB-like"/>
</dbReference>
<dbReference type="EMBL" id="FOAP01000020">
    <property type="protein sequence ID" value="SEM64268.1"/>
    <property type="molecule type" value="Genomic_DNA"/>
</dbReference>
<accession>A0A1H8A349</accession>
<keyword evidence="2" id="KW-0732">Signal</keyword>
<evidence type="ECO:0000313" key="5">
    <source>
        <dbReference type="Proteomes" id="UP000182719"/>
    </source>
</evidence>
<dbReference type="RefSeq" id="WP_075009842.1">
    <property type="nucleotide sequence ID" value="NZ_FOAP01000020.1"/>
</dbReference>
<evidence type="ECO:0000259" key="3">
    <source>
        <dbReference type="Pfam" id="PF22807"/>
    </source>
</evidence>
<dbReference type="PROSITE" id="PS51257">
    <property type="entry name" value="PROKAR_LIPOPROTEIN"/>
    <property type="match status" value="1"/>
</dbReference>
<dbReference type="SUPFAM" id="SSF50952">
    <property type="entry name" value="Soluble quinoprotein glucose dehydrogenase"/>
    <property type="match status" value="1"/>
</dbReference>
<protein>
    <submittedName>
        <fullName evidence="4">Glucose/arabinose dehydrogenase, beta-propeller fold</fullName>
    </submittedName>
</protein>
<evidence type="ECO:0000256" key="2">
    <source>
        <dbReference type="SAM" id="SignalP"/>
    </source>
</evidence>
<feature type="chain" id="PRO_5010220286" evidence="2">
    <location>
        <begin position="23"/>
        <end position="411"/>
    </location>
</feature>
<name>A0A1H8A349_STIAU</name>
<evidence type="ECO:0000256" key="1">
    <source>
        <dbReference type="SAM" id="MobiDB-lite"/>
    </source>
</evidence>
<proteinExistence type="predicted"/>
<dbReference type="PANTHER" id="PTHR33546:SF1">
    <property type="entry name" value="LARGE, MULTIFUNCTIONAL SECRETED PROTEIN"/>
    <property type="match status" value="1"/>
</dbReference>
<dbReference type="Pfam" id="PF22807">
    <property type="entry name" value="TrAA12"/>
    <property type="match status" value="1"/>
</dbReference>
<dbReference type="Proteomes" id="UP000182719">
    <property type="component" value="Unassembled WGS sequence"/>
</dbReference>
<dbReference type="AlphaFoldDB" id="A0A1H8A349"/>
<dbReference type="InterPro" id="IPR011041">
    <property type="entry name" value="Quinoprot_gluc/sorb_DH_b-prop"/>
</dbReference>
<dbReference type="PANTHER" id="PTHR33546">
    <property type="entry name" value="LARGE, MULTIFUNCTIONAL SECRETED PROTEIN-RELATED"/>
    <property type="match status" value="1"/>
</dbReference>
<evidence type="ECO:0000313" key="4">
    <source>
        <dbReference type="EMBL" id="SEM64268.1"/>
    </source>
</evidence>
<dbReference type="InterPro" id="IPR054539">
    <property type="entry name" value="Beta-prop_PDH"/>
</dbReference>
<feature type="domain" description="Pyrroloquinoline quinone-dependent pyranose dehydrogenase beta-propeller" evidence="3">
    <location>
        <begin position="69"/>
        <end position="408"/>
    </location>
</feature>
<gene>
    <name evidence="4" type="ORF">SAMN05444354_12052</name>
</gene>
<sequence length="411" mass="44354">MRTVSFRRGRALLLVASVAACSSDSGPSTILPPKTEVPGEGNPQEDTAISNTLRPELLPFTPDLLQRLTVAPGFQVSVFAQELGDPRMMAVAPDGAVYVTRPKKGDVVRLHDGDGDGRAEAPLTVLSGLENVHGLTLHEGIAYVATPTELYAADVQADGSWGPRRRIASGLPDGGQHANRTMAVGPDGKLYVSVGSSCNACAETNPEHATMLRMNLDGSGREIFAQGLRNTIGFGWQPQTGEFWGFDHGSDHRGDDIPPEELNRLLPGKDYGWPYAYGKRNEDPVIDKPKNMTKQEYAQRSEPSVLEYQAHSAPIGMVFYTGTQFPPEFQGDAFVAMRGSWNRKPATGYKLVRVHFESGQPTGFSDVVSGFLLEGGRAHFARLAGVAQAKDGSVLLGDDTGGVIYRVSYRP</sequence>
<dbReference type="OrthoDB" id="9770043at2"/>